<dbReference type="Pfam" id="PF06961">
    <property type="entry name" value="DUF1294"/>
    <property type="match status" value="1"/>
</dbReference>
<name>A0A2G3E083_9FIRM</name>
<evidence type="ECO:0000313" key="2">
    <source>
        <dbReference type="EMBL" id="PHU36639.1"/>
    </source>
</evidence>
<keyword evidence="1" id="KW-0472">Membrane</keyword>
<dbReference type="InterPro" id="IPR010718">
    <property type="entry name" value="DUF1294"/>
</dbReference>
<sequence>MKDIIISYLVMMNALGLAVMGLDKKKAISNQWRIPEKTLFLVSAIGGSIGTLLGMYLFRHKTKHWYFVIGMPLILAIHLVLGWLIYTKSF</sequence>
<feature type="transmembrane region" description="Helical" evidence="1">
    <location>
        <begin position="6"/>
        <end position="22"/>
    </location>
</feature>
<organism evidence="2 3">
    <name type="scientific">Pseudobutyrivibrio ruminis</name>
    <dbReference type="NCBI Taxonomy" id="46206"/>
    <lineage>
        <taxon>Bacteria</taxon>
        <taxon>Bacillati</taxon>
        <taxon>Bacillota</taxon>
        <taxon>Clostridia</taxon>
        <taxon>Lachnospirales</taxon>
        <taxon>Lachnospiraceae</taxon>
        <taxon>Pseudobutyrivibrio</taxon>
    </lineage>
</organism>
<dbReference type="GO" id="GO:0003676">
    <property type="term" value="F:nucleic acid binding"/>
    <property type="evidence" value="ECO:0007669"/>
    <property type="project" value="InterPro"/>
</dbReference>
<reference evidence="2 3" key="1">
    <citation type="submission" date="2017-10" db="EMBL/GenBank/DDBJ databases">
        <title>Resolving the taxonomy of Roseburia spp., Eubacterium rectale and Agathobacter spp. through phylogenomic analysis.</title>
        <authorList>
            <person name="Sheridan P.O."/>
            <person name="Walker A.W."/>
            <person name="Duncan S.H."/>
            <person name="Scott K.P."/>
            <person name="Toole P.W.O."/>
            <person name="Luis P."/>
            <person name="Flint H.J."/>
        </authorList>
    </citation>
    <scope>NUCLEOTIDE SEQUENCE [LARGE SCALE GENOMIC DNA]</scope>
    <source>
        <strain evidence="2 3">JK626</strain>
    </source>
</reference>
<dbReference type="RefSeq" id="WP_090153164.1">
    <property type="nucleotide sequence ID" value="NZ_PDYF01000001.1"/>
</dbReference>
<protein>
    <submittedName>
        <fullName evidence="2">DUF1294 domain-containing protein</fullName>
    </submittedName>
</protein>
<gene>
    <name evidence="2" type="ORF">CSX01_00110</name>
</gene>
<reference evidence="2 3" key="2">
    <citation type="submission" date="2017-10" db="EMBL/GenBank/DDBJ databases">
        <authorList>
            <person name="Banno H."/>
            <person name="Chua N.-H."/>
        </authorList>
    </citation>
    <scope>NUCLEOTIDE SEQUENCE [LARGE SCALE GENOMIC DNA]</scope>
    <source>
        <strain evidence="2 3">JK626</strain>
    </source>
</reference>
<feature type="transmembrane region" description="Helical" evidence="1">
    <location>
        <begin position="64"/>
        <end position="86"/>
    </location>
</feature>
<keyword evidence="1" id="KW-0812">Transmembrane</keyword>
<dbReference type="PIRSF" id="PIRSF002599">
    <property type="entry name" value="Cold_shock_A"/>
    <property type="match status" value="1"/>
</dbReference>
<feature type="transmembrane region" description="Helical" evidence="1">
    <location>
        <begin position="38"/>
        <end position="58"/>
    </location>
</feature>
<dbReference type="EMBL" id="PDYF01000001">
    <property type="protein sequence ID" value="PHU36639.1"/>
    <property type="molecule type" value="Genomic_DNA"/>
</dbReference>
<evidence type="ECO:0000256" key="1">
    <source>
        <dbReference type="SAM" id="Phobius"/>
    </source>
</evidence>
<comment type="caution">
    <text evidence="2">The sequence shown here is derived from an EMBL/GenBank/DDBJ whole genome shotgun (WGS) entry which is preliminary data.</text>
</comment>
<keyword evidence="1" id="KW-1133">Transmembrane helix</keyword>
<proteinExistence type="predicted"/>
<accession>A0A2G3E083</accession>
<evidence type="ECO:0000313" key="3">
    <source>
        <dbReference type="Proteomes" id="UP000225889"/>
    </source>
</evidence>
<dbReference type="AlphaFoldDB" id="A0A2G3E083"/>
<dbReference type="Proteomes" id="UP000225889">
    <property type="component" value="Unassembled WGS sequence"/>
</dbReference>
<dbReference type="InterPro" id="IPR012156">
    <property type="entry name" value="Cold_shock_CspA"/>
</dbReference>